<dbReference type="EMBL" id="JAAEDM010000077">
    <property type="protein sequence ID" value="MBR0673566.1"/>
    <property type="molecule type" value="Genomic_DNA"/>
</dbReference>
<keyword evidence="3" id="KW-1185">Reference proteome</keyword>
<feature type="transmembrane region" description="Helical" evidence="1">
    <location>
        <begin position="89"/>
        <end position="110"/>
    </location>
</feature>
<reference evidence="2" key="1">
    <citation type="submission" date="2020-01" db="EMBL/GenBank/DDBJ databases">
        <authorList>
            <person name="Rat A."/>
        </authorList>
    </citation>
    <scope>NUCLEOTIDE SEQUENCE</scope>
    <source>
        <strain evidence="2">LMG 31231</strain>
    </source>
</reference>
<dbReference type="SUPFAM" id="SSF55008">
    <property type="entry name" value="HMA, heavy metal-associated domain"/>
    <property type="match status" value="1"/>
</dbReference>
<accession>A0A9X9X2D7</accession>
<evidence type="ECO:0000313" key="3">
    <source>
        <dbReference type="Proteomes" id="UP001138751"/>
    </source>
</evidence>
<dbReference type="InterPro" id="IPR036163">
    <property type="entry name" value="HMA_dom_sf"/>
</dbReference>
<evidence type="ECO:0000313" key="2">
    <source>
        <dbReference type="EMBL" id="MBR0673566.1"/>
    </source>
</evidence>
<dbReference type="Proteomes" id="UP001138751">
    <property type="component" value="Unassembled WGS sequence"/>
</dbReference>
<evidence type="ECO:0000256" key="1">
    <source>
        <dbReference type="SAM" id="Phobius"/>
    </source>
</evidence>
<proteinExistence type="predicted"/>
<keyword evidence="1" id="KW-1133">Transmembrane helix</keyword>
<reference evidence="2" key="2">
    <citation type="journal article" date="2021" name="Syst. Appl. Microbiol.">
        <title>Roseomonas hellenica sp. nov., isolated from roots of wild-growing Alkanna tinctoria.</title>
        <authorList>
            <person name="Rat A."/>
            <person name="Naranjo H.D."/>
            <person name="Lebbe L."/>
            <person name="Cnockaert M."/>
            <person name="Krigas N."/>
            <person name="Grigoriadou K."/>
            <person name="Maloupa E."/>
            <person name="Willems A."/>
        </authorList>
    </citation>
    <scope>NUCLEOTIDE SEQUENCE</scope>
    <source>
        <strain evidence="2">LMG 31231</strain>
    </source>
</reference>
<dbReference type="RefSeq" id="WP_211863968.1">
    <property type="nucleotide sequence ID" value="NZ_JAAEDM010000077.1"/>
</dbReference>
<dbReference type="AlphaFoldDB" id="A0A9X9X2D7"/>
<dbReference type="GO" id="GO:0046872">
    <property type="term" value="F:metal ion binding"/>
    <property type="evidence" value="ECO:0007669"/>
    <property type="project" value="InterPro"/>
</dbReference>
<name>A0A9X9X2D7_9PROT</name>
<keyword evidence="1" id="KW-0472">Membrane</keyword>
<comment type="caution">
    <text evidence="2">The sequence shown here is derived from an EMBL/GenBank/DDBJ whole genome shotgun (WGS) entry which is preliminary data.</text>
</comment>
<feature type="transmembrane region" description="Helical" evidence="1">
    <location>
        <begin position="130"/>
        <end position="153"/>
    </location>
</feature>
<organism evidence="2 3">
    <name type="scientific">Neoroseomonas soli</name>
    <dbReference type="NCBI Taxonomy" id="1081025"/>
    <lineage>
        <taxon>Bacteria</taxon>
        <taxon>Pseudomonadati</taxon>
        <taxon>Pseudomonadota</taxon>
        <taxon>Alphaproteobacteria</taxon>
        <taxon>Acetobacterales</taxon>
        <taxon>Acetobacteraceae</taxon>
        <taxon>Neoroseomonas</taxon>
    </lineage>
</organism>
<gene>
    <name evidence="2" type="ORF">GXW76_20510</name>
</gene>
<sequence length="157" mass="15522">MTSQPPPDAVVLSITGLQGPADAAAVQAALMRCDPAARLWTDWPRALVAVQSGAPPTALCAAVQGAGYGVLVNGGPRARGSIAGIFGRMLLFGLLGLFVGMALGIGFGLANSALNPNCRGSGNCAIGVGVFGGLGAFLGAPAGAVVGLLVGLARRWR</sequence>
<protein>
    <submittedName>
        <fullName evidence="2">Uncharacterized protein</fullName>
    </submittedName>
</protein>
<keyword evidence="1" id="KW-0812">Transmembrane</keyword>